<proteinExistence type="inferred from homology"/>
<dbReference type="PIRSF" id="PIRSF006429">
    <property type="entry name" value="GOGAT_lg_2"/>
    <property type="match status" value="1"/>
</dbReference>
<dbReference type="AlphaFoldDB" id="A0A6S6TLN4"/>
<dbReference type="Gene3D" id="3.20.20.70">
    <property type="entry name" value="Aldolase class I"/>
    <property type="match status" value="1"/>
</dbReference>
<keyword evidence="5" id="KW-0560">Oxidoreductase</keyword>
<dbReference type="GO" id="GO:0006537">
    <property type="term" value="P:glutamate biosynthetic process"/>
    <property type="evidence" value="ECO:0007669"/>
    <property type="project" value="InterPro"/>
</dbReference>
<dbReference type="InterPro" id="IPR024188">
    <property type="entry name" value="GltB"/>
</dbReference>
<evidence type="ECO:0000259" key="4">
    <source>
        <dbReference type="Pfam" id="PF01645"/>
    </source>
</evidence>
<dbReference type="EC" id="1.4.7.1" evidence="5"/>
<dbReference type="Pfam" id="PF01645">
    <property type="entry name" value="Glu_synthase"/>
    <property type="match status" value="1"/>
</dbReference>
<dbReference type="EMBL" id="CACVAY010000097">
    <property type="protein sequence ID" value="CAA6820165.1"/>
    <property type="molecule type" value="Genomic_DNA"/>
</dbReference>
<evidence type="ECO:0000313" key="5">
    <source>
        <dbReference type="EMBL" id="CAA6820165.1"/>
    </source>
</evidence>
<dbReference type="GO" id="GO:0016041">
    <property type="term" value="F:glutamate synthase (ferredoxin) activity"/>
    <property type="evidence" value="ECO:0007669"/>
    <property type="project" value="UniProtKB-EC"/>
</dbReference>
<dbReference type="InterPro" id="IPR013785">
    <property type="entry name" value="Aldolase_TIM"/>
</dbReference>
<name>A0A6S6TLN4_9GAMM</name>
<dbReference type="CDD" id="cd02808">
    <property type="entry name" value="GltS_FMN"/>
    <property type="match status" value="1"/>
</dbReference>
<dbReference type="SUPFAM" id="SSF51395">
    <property type="entry name" value="FMN-linked oxidoreductases"/>
    <property type="match status" value="1"/>
</dbReference>
<evidence type="ECO:0000256" key="3">
    <source>
        <dbReference type="SAM" id="Phobius"/>
    </source>
</evidence>
<feature type="transmembrane region" description="Helical" evidence="3">
    <location>
        <begin position="7"/>
        <end position="35"/>
    </location>
</feature>
<dbReference type="InterPro" id="IPR002932">
    <property type="entry name" value="Glu_synthdom"/>
</dbReference>
<comment type="similarity">
    <text evidence="1 2">Belongs to the glutamate synthase family.</text>
</comment>
<evidence type="ECO:0000256" key="2">
    <source>
        <dbReference type="PIRNR" id="PIRNR006429"/>
    </source>
</evidence>
<feature type="domain" description="Glutamate synthase" evidence="4">
    <location>
        <begin position="134"/>
        <end position="465"/>
    </location>
</feature>
<accession>A0A6S6TLN4</accession>
<dbReference type="PANTHER" id="PTHR43819:SF1">
    <property type="entry name" value="ARCHAEAL-TYPE GLUTAMATE SYNTHASE [NADPH]"/>
    <property type="match status" value="1"/>
</dbReference>
<keyword evidence="3" id="KW-0472">Membrane</keyword>
<keyword evidence="3" id="KW-1133">Transmembrane helix</keyword>
<gene>
    <name evidence="5" type="ORF">HELGO_WM19034</name>
</gene>
<dbReference type="PANTHER" id="PTHR43819">
    <property type="entry name" value="ARCHAEAL-TYPE GLUTAMATE SYNTHASE [NADPH]"/>
    <property type="match status" value="1"/>
</dbReference>
<keyword evidence="3" id="KW-0812">Transmembrane</keyword>
<sequence length="510" mass="56605">MQEMSGFLFGFVEFAAALFIFLLGITAMFLMIVYIKDVTQTKQAVLRNYPVIGHFRYFFETLGEFFRQYFFAMDREELPFNRAQRTWVYKAGKNINNTVAFGSTKDLRRIGSVMFVNSPFPTLDEDAVHCTETVIGPYCEHPYKTSAIFCVSAMSYGAISRPAVRSLAHGARKANIWLNTGEGGLSPYHLEGDCDIVFQMGTAKNGVSDHDGNLDDDLLRKVAAHDQVKMFEIKLSQGAKPGKGGILPAEKVTREIAEIRHIPVGKAAISPNRHTDVNTNGELLDLIERIRRVTGKPVGFKAVISDEQWLDDLFTEVIQRGIESAPDFIVVDSADGGTGAAPLPLIDDMGLPLRESLPMLENKLLEYGLRQRVKIIASGKLVTPADVAWAICLGADFCVSARGFMFALGCIQALQCNKNTCPTGITTHNKDLQRGLIPEDKIEKVASYAKNLVHEVGIIAHSCGVKEPRQLDRRHARVVMENSLSKRLDELHPFPIAVKTESININKDEE</sequence>
<evidence type="ECO:0000256" key="1">
    <source>
        <dbReference type="ARBA" id="ARBA00009716"/>
    </source>
</evidence>
<reference evidence="5" key="1">
    <citation type="submission" date="2020-01" db="EMBL/GenBank/DDBJ databases">
        <authorList>
            <person name="Meier V. D."/>
            <person name="Meier V D."/>
        </authorList>
    </citation>
    <scope>NUCLEOTIDE SEQUENCE</scope>
    <source>
        <strain evidence="5">HLG_WM_MAG_07</strain>
    </source>
</reference>
<protein>
    <submittedName>
        <fullName evidence="5">Ferredoxin-dependent glutamate synthase (EC)</fullName>
        <ecNumber evidence="5">1.4.7.1</ecNumber>
    </submittedName>
</protein>
<organism evidence="5">
    <name type="scientific">uncultured Thiotrichaceae bacterium</name>
    <dbReference type="NCBI Taxonomy" id="298394"/>
    <lineage>
        <taxon>Bacteria</taxon>
        <taxon>Pseudomonadati</taxon>
        <taxon>Pseudomonadota</taxon>
        <taxon>Gammaproteobacteria</taxon>
        <taxon>Thiotrichales</taxon>
        <taxon>Thiotrichaceae</taxon>
        <taxon>environmental samples</taxon>
    </lineage>
</organism>